<gene>
    <name evidence="1" type="ORF">RRG08_044328</name>
</gene>
<comment type="caution">
    <text evidence="1">The sequence shown here is derived from an EMBL/GenBank/DDBJ whole genome shotgun (WGS) entry which is preliminary data.</text>
</comment>
<reference evidence="1" key="1">
    <citation type="journal article" date="2023" name="G3 (Bethesda)">
        <title>A reference genome for the long-term kleptoplast-retaining sea slug Elysia crispata morphotype clarki.</title>
        <authorList>
            <person name="Eastman K.E."/>
            <person name="Pendleton A.L."/>
            <person name="Shaikh M.A."/>
            <person name="Suttiyut T."/>
            <person name="Ogas R."/>
            <person name="Tomko P."/>
            <person name="Gavelis G."/>
            <person name="Widhalm J.R."/>
            <person name="Wisecaver J.H."/>
        </authorList>
    </citation>
    <scope>NUCLEOTIDE SEQUENCE</scope>
    <source>
        <strain evidence="1">ECLA1</strain>
    </source>
</reference>
<proteinExistence type="predicted"/>
<dbReference type="Proteomes" id="UP001283361">
    <property type="component" value="Unassembled WGS sequence"/>
</dbReference>
<dbReference type="AlphaFoldDB" id="A0AAE1D5N5"/>
<protein>
    <submittedName>
        <fullName evidence="1">Uncharacterized protein</fullName>
    </submittedName>
</protein>
<keyword evidence="2" id="KW-1185">Reference proteome</keyword>
<name>A0AAE1D5N5_9GAST</name>
<evidence type="ECO:0000313" key="2">
    <source>
        <dbReference type="Proteomes" id="UP001283361"/>
    </source>
</evidence>
<sequence>MISWGGAGDVEQIVSWDGAGDVEQIVSWDGAGDAEQIVSWDGAGDVEQIVSWDGAGDVEQIVSWDGAGDVEQIVSWDGAGDAVMCLDGAGDADIELGLCSLSRRSRCEFLWHLTKHDVSKNRCGASHKHALSRDWGNLEPCIIGLDPPGACYPGSGSVDQFVLVQLQTDRVEMWFAEIFHRA</sequence>
<organism evidence="1 2">
    <name type="scientific">Elysia crispata</name>
    <name type="common">lettuce slug</name>
    <dbReference type="NCBI Taxonomy" id="231223"/>
    <lineage>
        <taxon>Eukaryota</taxon>
        <taxon>Metazoa</taxon>
        <taxon>Spiralia</taxon>
        <taxon>Lophotrochozoa</taxon>
        <taxon>Mollusca</taxon>
        <taxon>Gastropoda</taxon>
        <taxon>Heterobranchia</taxon>
        <taxon>Euthyneura</taxon>
        <taxon>Panpulmonata</taxon>
        <taxon>Sacoglossa</taxon>
        <taxon>Placobranchoidea</taxon>
        <taxon>Plakobranchidae</taxon>
        <taxon>Elysia</taxon>
    </lineage>
</organism>
<dbReference type="EMBL" id="JAWDGP010005339">
    <property type="protein sequence ID" value="KAK3757725.1"/>
    <property type="molecule type" value="Genomic_DNA"/>
</dbReference>
<accession>A0AAE1D5N5</accession>
<evidence type="ECO:0000313" key="1">
    <source>
        <dbReference type="EMBL" id="KAK3757725.1"/>
    </source>
</evidence>